<reference evidence="1 2" key="1">
    <citation type="journal article" date="2016" name="Nat. Commun.">
        <title>Ectomycorrhizal ecology is imprinted in the genome of the dominant symbiotic fungus Cenococcum geophilum.</title>
        <authorList>
            <consortium name="DOE Joint Genome Institute"/>
            <person name="Peter M."/>
            <person name="Kohler A."/>
            <person name="Ohm R.A."/>
            <person name="Kuo A."/>
            <person name="Krutzmann J."/>
            <person name="Morin E."/>
            <person name="Arend M."/>
            <person name="Barry K.W."/>
            <person name="Binder M."/>
            <person name="Choi C."/>
            <person name="Clum A."/>
            <person name="Copeland A."/>
            <person name="Grisel N."/>
            <person name="Haridas S."/>
            <person name="Kipfer T."/>
            <person name="LaButti K."/>
            <person name="Lindquist E."/>
            <person name="Lipzen A."/>
            <person name="Maire R."/>
            <person name="Meier B."/>
            <person name="Mihaltcheva S."/>
            <person name="Molinier V."/>
            <person name="Murat C."/>
            <person name="Poggeler S."/>
            <person name="Quandt C.A."/>
            <person name="Sperisen C."/>
            <person name="Tritt A."/>
            <person name="Tisserant E."/>
            <person name="Crous P.W."/>
            <person name="Henrissat B."/>
            <person name="Nehls U."/>
            <person name="Egli S."/>
            <person name="Spatafora J.W."/>
            <person name="Grigoriev I.V."/>
            <person name="Martin F.M."/>
        </authorList>
    </citation>
    <scope>NUCLEOTIDE SEQUENCE [LARGE SCALE GENOMIC DNA]</scope>
    <source>
        <strain evidence="1 2">1.58</strain>
    </source>
</reference>
<keyword evidence="2" id="KW-1185">Reference proteome</keyword>
<accession>A0ACC8EQ91</accession>
<sequence length="309" mass="34304">MTAQSHPHHIPSIPYTSPATPLQTLDIWLPRPLTESSPTNTVWIIYVHGGAWRDPELTSSQLRPALAHLFPSPAFPPSASIAHIAGFASLNYRLSPYDSHPTFPSDPHDESRNVRHPVHVRDVDAAFEWLRSTYGVGPARYEWVGIGHSCGATLLLQRLAGIGLGGVPASAHVRPPVALVLLEGIYDLPLLLRNHSQPGVKEMYVEILEGAFGTERDVWERASPVKGTYGRHEVRLIVLGQSEEDELVEWEQVEAMEGVLKRQGWAREGGGEGERVIVVKKIKGTHDFVWEDGAQVAMLIEEVVRQLFR</sequence>
<organism evidence="1 2">
    <name type="scientific">Cenococcum geophilum 1.58</name>
    <dbReference type="NCBI Taxonomy" id="794803"/>
    <lineage>
        <taxon>Eukaryota</taxon>
        <taxon>Fungi</taxon>
        <taxon>Dikarya</taxon>
        <taxon>Ascomycota</taxon>
        <taxon>Pezizomycotina</taxon>
        <taxon>Dothideomycetes</taxon>
        <taxon>Pleosporomycetidae</taxon>
        <taxon>Gloniales</taxon>
        <taxon>Gloniaceae</taxon>
        <taxon>Cenococcum</taxon>
    </lineage>
</organism>
<evidence type="ECO:0000313" key="1">
    <source>
        <dbReference type="EMBL" id="OCK88418.1"/>
    </source>
</evidence>
<name>A0ACC8EQ91_9PEZI</name>
<dbReference type="Proteomes" id="UP000250078">
    <property type="component" value="Unassembled WGS sequence"/>
</dbReference>
<evidence type="ECO:0000313" key="2">
    <source>
        <dbReference type="Proteomes" id="UP000250078"/>
    </source>
</evidence>
<dbReference type="EMBL" id="KV748243">
    <property type="protein sequence ID" value="OCK88418.1"/>
    <property type="molecule type" value="Genomic_DNA"/>
</dbReference>
<proteinExistence type="predicted"/>
<gene>
    <name evidence="1" type="ORF">K441DRAFT_588877</name>
</gene>
<protein>
    <submittedName>
        <fullName evidence="1">Uncharacterized protein</fullName>
    </submittedName>
</protein>